<gene>
    <name evidence="8" type="ORF">NDN08_000411</name>
</gene>
<dbReference type="PANTHER" id="PTHR12903">
    <property type="entry name" value="MITOCHONDRIAL RIBOSOMAL PROTEIN L24"/>
    <property type="match status" value="1"/>
</dbReference>
<dbReference type="GO" id="GO:0006412">
    <property type="term" value="P:translation"/>
    <property type="evidence" value="ECO:0007669"/>
    <property type="project" value="InterPro"/>
</dbReference>
<dbReference type="InterPro" id="IPR041988">
    <property type="entry name" value="Ribosomal_uL24_KOW"/>
</dbReference>
<proteinExistence type="inferred from homology"/>
<dbReference type="Pfam" id="PF17136">
    <property type="entry name" value="ribosomal_L24"/>
    <property type="match status" value="1"/>
</dbReference>
<comment type="similarity">
    <text evidence="2">Belongs to the universal ribosomal protein uL24 family.</text>
</comment>
<evidence type="ECO:0000313" key="8">
    <source>
        <dbReference type="EMBL" id="KAJ8903878.1"/>
    </source>
</evidence>
<evidence type="ECO:0000256" key="2">
    <source>
        <dbReference type="ARBA" id="ARBA00010618"/>
    </source>
</evidence>
<dbReference type="HAMAP" id="MF_01326_B">
    <property type="entry name" value="Ribosomal_uL24_B"/>
    <property type="match status" value="1"/>
</dbReference>
<organism evidence="8 9">
    <name type="scientific">Rhodosorus marinus</name>
    <dbReference type="NCBI Taxonomy" id="101924"/>
    <lineage>
        <taxon>Eukaryota</taxon>
        <taxon>Rhodophyta</taxon>
        <taxon>Stylonematophyceae</taxon>
        <taxon>Stylonematales</taxon>
        <taxon>Stylonemataceae</taxon>
        <taxon>Rhodosorus</taxon>
    </lineage>
</organism>
<dbReference type="InterPro" id="IPR008991">
    <property type="entry name" value="Translation_prot_SH3-like_sf"/>
</dbReference>
<dbReference type="CDD" id="cd06089">
    <property type="entry name" value="KOW_RPL26"/>
    <property type="match status" value="1"/>
</dbReference>
<reference evidence="8 9" key="1">
    <citation type="journal article" date="2023" name="Nat. Commun.">
        <title>Origin of minicircular mitochondrial genomes in red algae.</title>
        <authorList>
            <person name="Lee Y."/>
            <person name="Cho C.H."/>
            <person name="Lee Y.M."/>
            <person name="Park S.I."/>
            <person name="Yang J.H."/>
            <person name="West J.A."/>
            <person name="Bhattacharya D."/>
            <person name="Yoon H.S."/>
        </authorList>
    </citation>
    <scope>NUCLEOTIDE SEQUENCE [LARGE SCALE GENOMIC DNA]</scope>
    <source>
        <strain evidence="8 9">CCMP1338</strain>
        <tissue evidence="8">Whole cell</tissue>
    </source>
</reference>
<keyword evidence="9" id="KW-1185">Reference proteome</keyword>
<dbReference type="GO" id="GO:1990904">
    <property type="term" value="C:ribonucleoprotein complex"/>
    <property type="evidence" value="ECO:0007669"/>
    <property type="project" value="UniProtKB-KW"/>
</dbReference>
<dbReference type="AlphaFoldDB" id="A0AAV8US29"/>
<dbReference type="InterPro" id="IPR014722">
    <property type="entry name" value="Rib_uL2_dom2"/>
</dbReference>
<dbReference type="InterPro" id="IPR057264">
    <property type="entry name" value="Ribosomal_uL24_C"/>
</dbReference>
<feature type="region of interest" description="Disordered" evidence="6">
    <location>
        <begin position="314"/>
        <end position="336"/>
    </location>
</feature>
<dbReference type="EMBL" id="JAMWBK010000006">
    <property type="protein sequence ID" value="KAJ8903878.1"/>
    <property type="molecule type" value="Genomic_DNA"/>
</dbReference>
<feature type="domain" description="Large ribosomal subunit protein uL24 C-terminal" evidence="7">
    <location>
        <begin position="142"/>
        <end position="185"/>
    </location>
</feature>
<keyword evidence="4" id="KW-0687">Ribonucleoprotein</keyword>
<evidence type="ECO:0000256" key="4">
    <source>
        <dbReference type="ARBA" id="ARBA00023274"/>
    </source>
</evidence>
<comment type="caution">
    <text evidence="8">The sequence shown here is derived from an EMBL/GenBank/DDBJ whole genome shotgun (WGS) entry which is preliminary data.</text>
</comment>
<accession>A0AAV8US29</accession>
<protein>
    <recommendedName>
        <fullName evidence="5">Large ribosomal subunit protein uL24c</fullName>
    </recommendedName>
</protein>
<sequence>MRVTEVLLRHFGAQKGKIPRSRAEWAPKPGPNAKQRKSHARFRSYGPNLFASPNKKISSEIKFKSESCVEDIRNPPRADDVKHTWKVLRGDYVEVIKLGNDYGKRGKVIEVLRRSNSVVVANAGFVKAFIFTPSGATKEVLTEGPIHVSDVMLVCPKTKKRTKVDFKFIDGVTKVRVAKASGAIIPRPDILRVRRTPRQFGERDTSPEHVLSLTYKEPEMVTNARKWLKQELVEHQEKVFAAAEKQFERRGAVAMFEQENAGAEAQADTDQIEMDEIEEEQRERARTIQESRVQRQMELDRLDELELQKRQEMERARFIIPNPENPSTELPETAEQ</sequence>
<evidence type="ECO:0000256" key="6">
    <source>
        <dbReference type="SAM" id="MobiDB-lite"/>
    </source>
</evidence>
<dbReference type="Proteomes" id="UP001157974">
    <property type="component" value="Unassembled WGS sequence"/>
</dbReference>
<dbReference type="GO" id="GO:0005840">
    <property type="term" value="C:ribosome"/>
    <property type="evidence" value="ECO:0007669"/>
    <property type="project" value="UniProtKB-KW"/>
</dbReference>
<dbReference type="SUPFAM" id="SSF50104">
    <property type="entry name" value="Translation proteins SH3-like domain"/>
    <property type="match status" value="1"/>
</dbReference>
<evidence type="ECO:0000256" key="5">
    <source>
        <dbReference type="ARBA" id="ARBA00035282"/>
    </source>
</evidence>
<evidence type="ECO:0000313" key="9">
    <source>
        <dbReference type="Proteomes" id="UP001157974"/>
    </source>
</evidence>
<evidence type="ECO:0000259" key="7">
    <source>
        <dbReference type="Pfam" id="PF17136"/>
    </source>
</evidence>
<dbReference type="GO" id="GO:0003735">
    <property type="term" value="F:structural constituent of ribosome"/>
    <property type="evidence" value="ECO:0007669"/>
    <property type="project" value="InterPro"/>
</dbReference>
<dbReference type="Gene3D" id="2.30.30.30">
    <property type="match status" value="1"/>
</dbReference>
<evidence type="ECO:0000256" key="1">
    <source>
        <dbReference type="ARBA" id="ARBA00004072"/>
    </source>
</evidence>
<feature type="compositionally biased region" description="Polar residues" evidence="6">
    <location>
        <begin position="325"/>
        <end position="336"/>
    </location>
</feature>
<keyword evidence="3" id="KW-0689">Ribosomal protein</keyword>
<name>A0AAV8US29_9RHOD</name>
<dbReference type="NCBIfam" id="TIGR01079">
    <property type="entry name" value="rplX_bact"/>
    <property type="match status" value="1"/>
</dbReference>
<evidence type="ECO:0000256" key="3">
    <source>
        <dbReference type="ARBA" id="ARBA00022980"/>
    </source>
</evidence>
<feature type="region of interest" description="Disordered" evidence="6">
    <location>
        <begin position="18"/>
        <end position="39"/>
    </location>
</feature>
<comment type="function">
    <text evidence="1">One of two assembly initiator proteins, it binds directly to the 5'-end of the 23S rRNA, where it nucleates assembly of the 50S subunit.</text>
</comment>
<dbReference type="InterPro" id="IPR003256">
    <property type="entry name" value="Ribosomal_uL24"/>
</dbReference>
<dbReference type="GO" id="GO:0003723">
    <property type="term" value="F:RNA binding"/>
    <property type="evidence" value="ECO:0007669"/>
    <property type="project" value="InterPro"/>
</dbReference>